<comment type="pathway">
    <text evidence="1 13">Carbohydrate degradation; glycolysis; pyruvate from D-glyceraldehyde 3-phosphate: step 5/5.</text>
</comment>
<dbReference type="SUPFAM" id="SSF51621">
    <property type="entry name" value="Phosphoenolpyruvate/pyruvate domain"/>
    <property type="match status" value="1"/>
</dbReference>
<gene>
    <name evidence="16" type="ordered locus">Gura_2655</name>
</gene>
<feature type="domain" description="Pyruvate kinase barrel" evidence="14">
    <location>
        <begin position="6"/>
        <end position="326"/>
    </location>
</feature>
<dbReference type="UniPathway" id="UPA00109">
    <property type="reaction ID" value="UER00188"/>
</dbReference>
<dbReference type="GO" id="GO:0000287">
    <property type="term" value="F:magnesium ion binding"/>
    <property type="evidence" value="ECO:0007669"/>
    <property type="project" value="UniProtKB-UniRule"/>
</dbReference>
<dbReference type="InterPro" id="IPR015793">
    <property type="entry name" value="Pyrv_Knase_brl"/>
</dbReference>
<dbReference type="SUPFAM" id="SSF52935">
    <property type="entry name" value="PK C-terminal domain-like"/>
    <property type="match status" value="1"/>
</dbReference>
<dbReference type="NCBIfam" id="TIGR01064">
    <property type="entry name" value="pyruv_kin"/>
    <property type="match status" value="1"/>
</dbReference>
<evidence type="ECO:0000256" key="6">
    <source>
        <dbReference type="ARBA" id="ARBA00022741"/>
    </source>
</evidence>
<dbReference type="PANTHER" id="PTHR11817">
    <property type="entry name" value="PYRUVATE KINASE"/>
    <property type="match status" value="1"/>
</dbReference>
<keyword evidence="9 13" id="KW-0460">Magnesium</keyword>
<dbReference type="STRING" id="351605.Gura_2655"/>
<dbReference type="GO" id="GO:0005524">
    <property type="term" value="F:ATP binding"/>
    <property type="evidence" value="ECO:0007669"/>
    <property type="project" value="UniProtKB-KW"/>
</dbReference>
<dbReference type="InterPro" id="IPR040442">
    <property type="entry name" value="Pyrv_kinase-like_dom_sf"/>
</dbReference>
<evidence type="ECO:0000256" key="10">
    <source>
        <dbReference type="ARBA" id="ARBA00023152"/>
    </source>
</evidence>
<evidence type="ECO:0000256" key="3">
    <source>
        <dbReference type="ARBA" id="ARBA00012142"/>
    </source>
</evidence>
<evidence type="ECO:0000256" key="2">
    <source>
        <dbReference type="ARBA" id="ARBA00008663"/>
    </source>
</evidence>
<dbReference type="PRINTS" id="PR01050">
    <property type="entry name" value="PYRUVTKNASE"/>
</dbReference>
<dbReference type="Gene3D" id="3.20.20.60">
    <property type="entry name" value="Phosphoenolpyruvate-binding domains"/>
    <property type="match status" value="1"/>
</dbReference>
<keyword evidence="5" id="KW-0479">Metal-binding</keyword>
<dbReference type="SUPFAM" id="SSF50800">
    <property type="entry name" value="PK beta-barrel domain-like"/>
    <property type="match status" value="1"/>
</dbReference>
<evidence type="ECO:0000313" key="17">
    <source>
        <dbReference type="Proteomes" id="UP000006695"/>
    </source>
</evidence>
<evidence type="ECO:0000256" key="12">
    <source>
        <dbReference type="NCBIfam" id="TIGR01064"/>
    </source>
</evidence>
<keyword evidence="17" id="KW-1185">Reference proteome</keyword>
<keyword evidence="11 16" id="KW-0670">Pyruvate</keyword>
<keyword evidence="6" id="KW-0547">Nucleotide-binding</keyword>
<feature type="domain" description="Pyruvate kinase C-terminal" evidence="15">
    <location>
        <begin position="364"/>
        <end position="471"/>
    </location>
</feature>
<accession>A5G4W2</accession>
<evidence type="ECO:0000256" key="7">
    <source>
        <dbReference type="ARBA" id="ARBA00022777"/>
    </source>
</evidence>
<dbReference type="EMBL" id="CP000698">
    <property type="protein sequence ID" value="ABQ26830.1"/>
    <property type="molecule type" value="Genomic_DNA"/>
</dbReference>
<dbReference type="InterPro" id="IPR036918">
    <property type="entry name" value="Pyrv_Knase_C_sf"/>
</dbReference>
<sequence>MNLADHKTKIVCTIGPASESREVMERMARGGMNVARLNFSHGDFAAHKRVIDNLRAVSMSTGCRIAIMADLSGPKMRIGKLKEEPIELNPGDPFVLTTDEIDGDRGRVSVSFNRLPQAVKPGDALFLNDGIIQLEVESVTGSDVVCRVVVGGELRSRKGLNLPGINLGINAFTERDHACLKFAAQEGVDAVSQSFVESGADIRAVRQAAEALDYHPFIIAKIERSNALEHMDDILDAADGIMIARGDLGVEVPIERIAIIQKDLMRQANRYAKPVITATQMLESMTENRRPTRAEATDVANAILDGTDCVMLSGESAMGKYPVDAVEMLARIAATVEPHKQPVTVKGLFEGIDLKGRLKPGHLIAMAVEASITYAPPAAVFVPTHSGLTARSLSLFRMPVWTVAVSSLEQTCQNLAFSYGVFPVFEPEHPEDWDSFVRSWLAKYGVTGDMAILTEGPSTKHPGTHNRMEIIAL</sequence>
<organism evidence="16 17">
    <name type="scientific">Geotalea uraniireducens (strain Rf4)</name>
    <name type="common">Geobacter uraniireducens</name>
    <dbReference type="NCBI Taxonomy" id="351605"/>
    <lineage>
        <taxon>Bacteria</taxon>
        <taxon>Pseudomonadati</taxon>
        <taxon>Thermodesulfobacteriota</taxon>
        <taxon>Desulfuromonadia</taxon>
        <taxon>Geobacterales</taxon>
        <taxon>Geobacteraceae</taxon>
        <taxon>Geotalea</taxon>
    </lineage>
</organism>
<evidence type="ECO:0000259" key="14">
    <source>
        <dbReference type="Pfam" id="PF00224"/>
    </source>
</evidence>
<dbReference type="Gene3D" id="2.40.33.10">
    <property type="entry name" value="PK beta-barrel domain-like"/>
    <property type="match status" value="1"/>
</dbReference>
<keyword evidence="7 13" id="KW-0418">Kinase</keyword>
<dbReference type="HOGENOM" id="CLU_015439_0_2_7"/>
<dbReference type="InterPro" id="IPR015795">
    <property type="entry name" value="Pyrv_Knase_C"/>
</dbReference>
<evidence type="ECO:0000256" key="8">
    <source>
        <dbReference type="ARBA" id="ARBA00022840"/>
    </source>
</evidence>
<dbReference type="EC" id="2.7.1.40" evidence="3 12"/>
<evidence type="ECO:0000313" key="16">
    <source>
        <dbReference type="EMBL" id="ABQ26830.1"/>
    </source>
</evidence>
<keyword evidence="4 13" id="KW-0808">Transferase</keyword>
<evidence type="ECO:0000259" key="15">
    <source>
        <dbReference type="Pfam" id="PF02887"/>
    </source>
</evidence>
<dbReference type="RefSeq" id="WP_011939507.1">
    <property type="nucleotide sequence ID" value="NC_009483.1"/>
</dbReference>
<dbReference type="InterPro" id="IPR015806">
    <property type="entry name" value="Pyrv_Knase_insert_dom_sf"/>
</dbReference>
<dbReference type="Proteomes" id="UP000006695">
    <property type="component" value="Chromosome"/>
</dbReference>
<name>A5G4W2_GEOUR</name>
<evidence type="ECO:0000256" key="13">
    <source>
        <dbReference type="RuleBase" id="RU000504"/>
    </source>
</evidence>
<dbReference type="FunFam" id="2.40.33.10:FF:000001">
    <property type="entry name" value="Pyruvate kinase"/>
    <property type="match status" value="1"/>
</dbReference>
<proteinExistence type="inferred from homology"/>
<evidence type="ECO:0000256" key="5">
    <source>
        <dbReference type="ARBA" id="ARBA00022723"/>
    </source>
</evidence>
<keyword evidence="10 13" id="KW-0324">Glycolysis</keyword>
<dbReference type="OrthoDB" id="9812123at2"/>
<reference evidence="16 17" key="1">
    <citation type="submission" date="2007-05" db="EMBL/GenBank/DDBJ databases">
        <title>Complete sequence of Geobacter uraniireducens Rf4.</title>
        <authorList>
            <consortium name="US DOE Joint Genome Institute"/>
            <person name="Copeland A."/>
            <person name="Lucas S."/>
            <person name="Lapidus A."/>
            <person name="Barry K."/>
            <person name="Detter J.C."/>
            <person name="Glavina del Rio T."/>
            <person name="Hammon N."/>
            <person name="Israni S."/>
            <person name="Dalin E."/>
            <person name="Tice H."/>
            <person name="Pitluck S."/>
            <person name="Chertkov O."/>
            <person name="Brettin T."/>
            <person name="Bruce D."/>
            <person name="Han C."/>
            <person name="Schmutz J."/>
            <person name="Larimer F."/>
            <person name="Land M."/>
            <person name="Hauser L."/>
            <person name="Kyrpides N."/>
            <person name="Mikhailova N."/>
            <person name="Shelobolina E."/>
            <person name="Aklujkar M."/>
            <person name="Lovley D."/>
            <person name="Richardson P."/>
        </authorList>
    </citation>
    <scope>NUCLEOTIDE SEQUENCE [LARGE SCALE GENOMIC DNA]</scope>
    <source>
        <strain evidence="16 17">Rf4</strain>
    </source>
</reference>
<evidence type="ECO:0000256" key="11">
    <source>
        <dbReference type="ARBA" id="ARBA00023317"/>
    </source>
</evidence>
<dbReference type="GO" id="GO:0016301">
    <property type="term" value="F:kinase activity"/>
    <property type="evidence" value="ECO:0007669"/>
    <property type="project" value="UniProtKB-KW"/>
</dbReference>
<dbReference type="Pfam" id="PF00224">
    <property type="entry name" value="PK"/>
    <property type="match status" value="1"/>
</dbReference>
<dbReference type="NCBIfam" id="NF004491">
    <property type="entry name" value="PRK05826.1"/>
    <property type="match status" value="1"/>
</dbReference>
<dbReference type="InterPro" id="IPR015813">
    <property type="entry name" value="Pyrv/PenolPyrv_kinase-like_dom"/>
</dbReference>
<dbReference type="InterPro" id="IPR001697">
    <property type="entry name" value="Pyr_Knase"/>
</dbReference>
<dbReference type="InterPro" id="IPR011037">
    <property type="entry name" value="Pyrv_Knase-like_insert_dom_sf"/>
</dbReference>
<dbReference type="GO" id="GO:0030955">
    <property type="term" value="F:potassium ion binding"/>
    <property type="evidence" value="ECO:0007669"/>
    <property type="project" value="UniProtKB-UniRule"/>
</dbReference>
<comment type="catalytic activity">
    <reaction evidence="13">
        <text>pyruvate + ATP = phosphoenolpyruvate + ADP + H(+)</text>
        <dbReference type="Rhea" id="RHEA:18157"/>
        <dbReference type="ChEBI" id="CHEBI:15361"/>
        <dbReference type="ChEBI" id="CHEBI:15378"/>
        <dbReference type="ChEBI" id="CHEBI:30616"/>
        <dbReference type="ChEBI" id="CHEBI:58702"/>
        <dbReference type="ChEBI" id="CHEBI:456216"/>
        <dbReference type="EC" id="2.7.1.40"/>
    </reaction>
</comment>
<evidence type="ECO:0000256" key="4">
    <source>
        <dbReference type="ARBA" id="ARBA00022679"/>
    </source>
</evidence>
<evidence type="ECO:0000256" key="1">
    <source>
        <dbReference type="ARBA" id="ARBA00004997"/>
    </source>
</evidence>
<dbReference type="KEGG" id="gur:Gura_2655"/>
<dbReference type="Gene3D" id="3.40.1380.20">
    <property type="entry name" value="Pyruvate kinase, C-terminal domain"/>
    <property type="match status" value="1"/>
</dbReference>
<dbReference type="GO" id="GO:0004743">
    <property type="term" value="F:pyruvate kinase activity"/>
    <property type="evidence" value="ECO:0007669"/>
    <property type="project" value="UniProtKB-UniRule"/>
</dbReference>
<dbReference type="NCBIfam" id="NF004978">
    <property type="entry name" value="PRK06354.1"/>
    <property type="match status" value="1"/>
</dbReference>
<comment type="similarity">
    <text evidence="2 13">Belongs to the pyruvate kinase family.</text>
</comment>
<dbReference type="AlphaFoldDB" id="A5G4W2"/>
<protein>
    <recommendedName>
        <fullName evidence="3 12">Pyruvate kinase</fullName>
        <ecNumber evidence="3 12">2.7.1.40</ecNumber>
    </recommendedName>
</protein>
<keyword evidence="8" id="KW-0067">ATP-binding</keyword>
<evidence type="ECO:0000256" key="9">
    <source>
        <dbReference type="ARBA" id="ARBA00022842"/>
    </source>
</evidence>
<dbReference type="Pfam" id="PF02887">
    <property type="entry name" value="PK_C"/>
    <property type="match status" value="1"/>
</dbReference>